<dbReference type="Pfam" id="PF20450">
    <property type="entry name" value="PPV_E1_DBD"/>
    <property type="match status" value="1"/>
</dbReference>
<evidence type="ECO:0000256" key="5">
    <source>
        <dbReference type="ARBA" id="ARBA00022705"/>
    </source>
</evidence>
<dbReference type="GO" id="GO:0016887">
    <property type="term" value="F:ATP hydrolysis activity"/>
    <property type="evidence" value="ECO:0007669"/>
    <property type="project" value="RHEA"/>
</dbReference>
<evidence type="ECO:0000256" key="12">
    <source>
        <dbReference type="ARBA" id="ARBA00034617"/>
    </source>
</evidence>
<evidence type="ECO:0000256" key="14">
    <source>
        <dbReference type="ARBA" id="ARBA00093297"/>
    </source>
</evidence>
<dbReference type="InterPro" id="IPR016393">
    <property type="entry name" value="Rep_E1_papillomaV"/>
</dbReference>
<gene>
    <name evidence="15 19" type="primary">E1</name>
</gene>
<evidence type="ECO:0000256" key="1">
    <source>
        <dbReference type="ARBA" id="ARBA00004147"/>
    </source>
</evidence>
<dbReference type="GO" id="GO:0003677">
    <property type="term" value="F:DNA binding"/>
    <property type="evidence" value="ECO:0007669"/>
    <property type="project" value="UniProtKB-UniRule"/>
</dbReference>
<dbReference type="SUPFAM" id="SSF55464">
    <property type="entry name" value="Origin of replication-binding domain, RBD-like"/>
    <property type="match status" value="1"/>
</dbReference>
<dbReference type="EMBL" id="EU240894">
    <property type="protein sequence ID" value="ABY73445.1"/>
    <property type="molecule type" value="Genomic_DNA"/>
</dbReference>
<keyword evidence="11 15" id="KW-0413">Isomerase</keyword>
<dbReference type="PROSITE" id="PS51206">
    <property type="entry name" value="SF3_HELICASE_1"/>
    <property type="match status" value="1"/>
</dbReference>
<evidence type="ECO:0000259" key="18">
    <source>
        <dbReference type="PROSITE" id="PS51206"/>
    </source>
</evidence>
<comment type="function">
    <text evidence="16">ATP-dependent DNA helicase required for initiation of viral DNA replication. It forms a complex with the viral E2 protein. The E1-E2 complex binds to the replication origin which contains binding sites for both proteins.</text>
</comment>
<dbReference type="InterPro" id="IPR014015">
    <property type="entry name" value="Helicase_SF3_DNA-vir"/>
</dbReference>
<dbReference type="PIRSF" id="PIRSF003383">
    <property type="entry name" value="Rep_E1_papillomaV"/>
    <property type="match status" value="1"/>
</dbReference>
<evidence type="ECO:0000256" key="9">
    <source>
        <dbReference type="ARBA" id="ARBA00022840"/>
    </source>
</evidence>
<comment type="caution">
    <text evidence="15">Lacks conserved residue(s) required for the propagation of feature annotation.</text>
</comment>
<feature type="domain" description="SF3 helicase" evidence="18">
    <location>
        <begin position="428"/>
        <end position="592"/>
    </location>
</feature>
<evidence type="ECO:0000256" key="7">
    <source>
        <dbReference type="ARBA" id="ARBA00022801"/>
    </source>
</evidence>
<comment type="catalytic activity">
    <reaction evidence="13 15 16">
        <text>ATP + H2O = ADP + phosphate + H(+)</text>
        <dbReference type="Rhea" id="RHEA:13065"/>
        <dbReference type="ChEBI" id="CHEBI:15377"/>
        <dbReference type="ChEBI" id="CHEBI:15378"/>
        <dbReference type="ChEBI" id="CHEBI:30616"/>
        <dbReference type="ChEBI" id="CHEBI:43474"/>
        <dbReference type="ChEBI" id="CHEBI:456216"/>
        <dbReference type="EC" id="5.6.2.4"/>
    </reaction>
</comment>
<dbReference type="EC" id="5.6.2.4" evidence="15 16"/>
<keyword evidence="20" id="KW-1185">Reference proteome</keyword>
<reference evidence="19 20" key="1">
    <citation type="journal article" date="2008" name="Virology">
        <title>Genomic characterization of novel dolphin papillomaviruses provides indications for recombination within the Papillomaviridae.</title>
        <authorList>
            <person name="Rector A."/>
            <person name="Stevens H."/>
            <person name="Lacave G."/>
            <person name="Lemey P."/>
            <person name="Mostmans S."/>
            <person name="Salbany A."/>
            <person name="Vos M."/>
            <person name="Van Doorslaer K."/>
            <person name="Ghim S.J."/>
            <person name="Rehtanz M."/>
            <person name="Bossart G.D."/>
            <person name="Jenson A.B."/>
            <person name="Van Ranst M."/>
        </authorList>
    </citation>
    <scope>NUCLEOTIDE SEQUENCE [LARGE SCALE GENOMIC DNA]</scope>
</reference>
<evidence type="ECO:0000256" key="8">
    <source>
        <dbReference type="ARBA" id="ARBA00022806"/>
    </source>
</evidence>
<dbReference type="Pfam" id="PF00519">
    <property type="entry name" value="PPV_E1_C"/>
    <property type="match status" value="1"/>
</dbReference>
<dbReference type="Gene3D" id="1.10.10.510">
    <property type="entry name" value="Zinc finger, large T-antigen D1 domain"/>
    <property type="match status" value="1"/>
</dbReference>
<evidence type="ECO:0000256" key="6">
    <source>
        <dbReference type="ARBA" id="ARBA00022741"/>
    </source>
</evidence>
<dbReference type="Gene3D" id="3.40.50.300">
    <property type="entry name" value="P-loop containing nucleotide triphosphate hydrolases"/>
    <property type="match status" value="1"/>
</dbReference>
<feature type="modified residue" description="Phosphoserine; by host" evidence="15">
    <location>
        <position position="97"/>
    </location>
</feature>
<keyword evidence="7 15" id="KW-0378">Hydrolase</keyword>
<evidence type="ECO:0000256" key="3">
    <source>
        <dbReference type="ARBA" id="ARBA00022553"/>
    </source>
</evidence>
<protein>
    <recommendedName>
        <fullName evidence="15 16">Replication protein E1</fullName>
        <ecNumber evidence="15 16">5.6.2.4</ecNumber>
    </recommendedName>
    <alternativeName>
        <fullName evidence="15">ATP-dependent helicase E1</fullName>
    </alternativeName>
    <alternativeName>
        <fullName evidence="15">DNA 3'-5' helicase E1</fullName>
    </alternativeName>
</protein>
<dbReference type="GeneID" id="6740862"/>
<dbReference type="RefSeq" id="YP_002117841.1">
    <property type="nucleotide sequence ID" value="NC_011109.1"/>
</dbReference>
<keyword evidence="4 15" id="KW-1048">Host nucleus</keyword>
<dbReference type="OrthoDB" id="4795at10239"/>
<keyword evidence="8 15" id="KW-0347">Helicase</keyword>
<keyword evidence="9 15" id="KW-0067">ATP-binding</keyword>
<dbReference type="Pfam" id="PF00524">
    <property type="entry name" value="PPV_E1_N"/>
    <property type="match status" value="1"/>
</dbReference>
<accession>B4XYE1</accession>
<dbReference type="GO" id="GO:0042025">
    <property type="term" value="C:host cell nucleus"/>
    <property type="evidence" value="ECO:0007669"/>
    <property type="project" value="UniProtKB-SubCell"/>
</dbReference>
<evidence type="ECO:0000256" key="13">
    <source>
        <dbReference type="ARBA" id="ARBA00048988"/>
    </source>
</evidence>
<proteinExistence type="inferred from homology"/>
<dbReference type="GO" id="GO:0006260">
    <property type="term" value="P:DNA replication"/>
    <property type="evidence" value="ECO:0007669"/>
    <property type="project" value="UniProtKB-UniRule"/>
</dbReference>
<organism evidence="19 20">
    <name type="scientific">Tursiops truncatus papillomavirus 1</name>
    <dbReference type="NCBI Taxonomy" id="936059"/>
    <lineage>
        <taxon>Viruses</taxon>
        <taxon>Monodnaviria</taxon>
        <taxon>Shotokuvirae</taxon>
        <taxon>Cossaviricota</taxon>
        <taxon>Papovaviricetes</taxon>
        <taxon>Zurhausenvirales</taxon>
        <taxon>Papillomaviridae</taxon>
        <taxon>Firstpapillomavirinae</taxon>
        <taxon>Upsilonpapillomavirus</taxon>
        <taxon>Upsilonpapillomavirus 1</taxon>
    </lineage>
</organism>
<dbReference type="GO" id="GO:0043138">
    <property type="term" value="F:3'-5' DNA helicase activity"/>
    <property type="evidence" value="ECO:0007669"/>
    <property type="project" value="UniProtKB-UniRule"/>
</dbReference>
<feature type="modified residue" description="Phosphoserine; by host" evidence="15">
    <location>
        <position position="87"/>
    </location>
</feature>
<feature type="short sequence motif" description="Nuclear localization signal" evidence="15">
    <location>
        <begin position="81"/>
        <end position="83"/>
    </location>
</feature>
<evidence type="ECO:0000256" key="15">
    <source>
        <dbReference type="HAMAP-Rule" id="MF_04000"/>
    </source>
</evidence>
<feature type="short sequence motif" description="Nuclear export signal" evidence="15">
    <location>
        <begin position="96"/>
        <end position="105"/>
    </location>
</feature>
<dbReference type="InterPro" id="IPR027417">
    <property type="entry name" value="P-loop_NTPase"/>
</dbReference>
<dbReference type="KEGG" id="vg:6740862"/>
<feature type="compositionally biased region" description="Acidic residues" evidence="17">
    <location>
        <begin position="22"/>
        <end position="48"/>
    </location>
</feature>
<dbReference type="InterPro" id="IPR001177">
    <property type="entry name" value="PPV_DNA_helicase_E1_C"/>
</dbReference>
<dbReference type="SUPFAM" id="SSF52540">
    <property type="entry name" value="P-loop containing nucleoside triphosphate hydrolases"/>
    <property type="match status" value="1"/>
</dbReference>
<dbReference type="InterPro" id="IPR046832">
    <property type="entry name" value="PPV_E1_DBD"/>
</dbReference>
<feature type="binding site" evidence="15">
    <location>
        <begin position="468"/>
        <end position="475"/>
    </location>
    <ligand>
        <name>ATP</name>
        <dbReference type="ChEBI" id="CHEBI:30616"/>
    </ligand>
</feature>
<sequence>MDTSPGTDPLEGGASDWVFVDFEAEDVDGGETDEEEDEGSGEDMVDFIDDTEGTQNTQDYYRCLQMQQQKVDDERAVTALKRKFFESPKTKVDSDISPRLAAITLEGETRTGRARRKLYTQTVDDSGNGDSLEETSGKTVVGANVKVLTSPLFESTRVGERCLPVLVENGSQEQAGSEDDTGSVMQLLKAGKPRVLLFGLFKEIYGCSFADLTRCFKSDRTVCEDWICLIAGVPCSLVDAITELLKPHASYTHVTCTPCKVGMLLLLLVQWKTNKNRETVANLLGGLLQVQKQQMLLEPPRIRCPAAAMFWYKKSMCNGTVVSGEMPQWILKQVSIQEQLGNIPPFQLSLMIQWAYDNGYDTESRIAYEYAALANEDKNAEAFLRSNSQAKFVKDCACMVRHYKKAEMDKMSIGQWIKHRCEKIAGDGDWRPIMKFLKYHSVEIMPFLMFFRRFLKGIPKSNCLVLYGPANSGKSYFAMSLINMLGGKVISHVNAKSHFWLQPLADGKIALLDDATPSTWDYMDTFLRNLLDGNTISLDTKHKAPLQIRSPPLIVTTNYNVLENEKWKYLHSRIKQISFLNPCPLDCRGDPEIKLNNQNWKAFFEKCWARLSLDDLLEEGDGETMQPLRCAARGTDGTD</sequence>
<dbReference type="GO" id="GO:0005524">
    <property type="term" value="F:ATP binding"/>
    <property type="evidence" value="ECO:0007669"/>
    <property type="project" value="UniProtKB-UniRule"/>
</dbReference>
<comment type="function">
    <text evidence="14 15">ATP-dependent DNA 3'-5' helicase required for initiation of viral DNA replication. It forms a complex with the viral E2 protein. The E1-E2 complex binds to the replication origin which contains binding sites for both proteins. During the initial step, a dimer of E1 interacts with a dimer of protein E2 leading to a complex that binds the viral origin of replication with high specificity. Then, a second dimer of E1 displaces the E2 dimer in an ATP-dependent manner to form the E1 tetramer. Following this, two E1 monomers are added to each half of the site, which results in the formation of two E1 trimers on the viral ori. Subsequently, two hexamers will be created. The double hexamer acts as a bi-directional helicase machinery and unwinds the viral DNA and then recruits the host DNA polymerase to start replication.</text>
</comment>
<keyword evidence="10 15" id="KW-0238">DNA-binding</keyword>
<evidence type="ECO:0000256" key="2">
    <source>
        <dbReference type="ARBA" id="ARBA00022518"/>
    </source>
</evidence>
<feature type="region of interest" description="Disordered" evidence="17">
    <location>
        <begin position="1"/>
        <end position="48"/>
    </location>
</feature>
<evidence type="ECO:0000256" key="4">
    <source>
        <dbReference type="ARBA" id="ARBA00022562"/>
    </source>
</evidence>
<dbReference type="SMR" id="B4XYE1"/>
<comment type="PTM">
    <text evidence="15">Phosphorylated.</text>
</comment>
<keyword evidence="6 15" id="KW-0547">Nucleotide-binding</keyword>
<comment type="similarity">
    <text evidence="15 16">Belongs to the papillomaviridae E1 protein family.</text>
</comment>
<keyword evidence="5 15" id="KW-0235">DNA replication</keyword>
<dbReference type="InterPro" id="IPR014000">
    <property type="entry name" value="PPV_DNA_helicase_E1_N"/>
</dbReference>
<evidence type="ECO:0000256" key="17">
    <source>
        <dbReference type="SAM" id="MobiDB-lite"/>
    </source>
</evidence>
<dbReference type="Proteomes" id="UP000052102">
    <property type="component" value="Segment"/>
</dbReference>
<dbReference type="HAMAP" id="MF_04000">
    <property type="entry name" value="PPV_E1"/>
    <property type="match status" value="1"/>
</dbReference>
<evidence type="ECO:0000256" key="16">
    <source>
        <dbReference type="PIRNR" id="PIRNR003383"/>
    </source>
</evidence>
<comment type="catalytic activity">
    <reaction evidence="12 15">
        <text>Couples ATP hydrolysis with the unwinding of duplex DNA by translocating in the 3'-5' direction.</text>
        <dbReference type="EC" id="5.6.2.4"/>
    </reaction>
</comment>
<dbReference type="InterPro" id="IPR037102">
    <property type="entry name" value="Znf_lg_T-Ag_D1_dom_sf"/>
</dbReference>
<keyword evidence="2 15" id="KW-0244">Early protein</keyword>
<comment type="subcellular location">
    <subcellularLocation>
        <location evidence="1 15">Host nucleus</location>
    </subcellularLocation>
</comment>
<dbReference type="Gene3D" id="3.40.1310.10">
    <property type="match status" value="1"/>
</dbReference>
<evidence type="ECO:0000313" key="19">
    <source>
        <dbReference type="EMBL" id="ABY73445.1"/>
    </source>
</evidence>
<name>B4XYE1_9PAPI</name>
<keyword evidence="3 15" id="KW-0597">Phosphoprotein</keyword>
<evidence type="ECO:0000256" key="11">
    <source>
        <dbReference type="ARBA" id="ARBA00023235"/>
    </source>
</evidence>
<evidence type="ECO:0000256" key="10">
    <source>
        <dbReference type="ARBA" id="ARBA00023125"/>
    </source>
</evidence>
<dbReference type="InterPro" id="IPR046935">
    <property type="entry name" value="PPV_E1_DBD_sf"/>
</dbReference>
<comment type="subunit">
    <text evidence="15">Can form hexamers. Interacts with E2 protein; this interaction increases E1 DNA binding specificity. Interacts with host DNA polymerase subunit POLA2. Interacts with host single stranded DNA-binding protein RPA1. Interacts with host TOP1; this interaction stimulates the enzymatic activity of TOP1.</text>
</comment>
<evidence type="ECO:0000313" key="20">
    <source>
        <dbReference type="Proteomes" id="UP000052102"/>
    </source>
</evidence>